<evidence type="ECO:0000313" key="2">
    <source>
        <dbReference type="EMBL" id="MFC5646612.1"/>
    </source>
</evidence>
<dbReference type="InterPro" id="IPR002575">
    <property type="entry name" value="Aminoglycoside_PTrfase"/>
</dbReference>
<gene>
    <name evidence="2" type="ORF">ACFPZF_35390</name>
</gene>
<comment type="caution">
    <text evidence="2">The sequence shown here is derived from an EMBL/GenBank/DDBJ whole genome shotgun (WGS) entry which is preliminary data.</text>
</comment>
<dbReference type="Gene3D" id="3.90.1200.10">
    <property type="match status" value="1"/>
</dbReference>
<proteinExistence type="predicted"/>
<reference evidence="3" key="1">
    <citation type="journal article" date="2019" name="Int. J. Syst. Evol. Microbiol.">
        <title>The Global Catalogue of Microorganisms (GCM) 10K type strain sequencing project: providing services to taxonomists for standard genome sequencing and annotation.</title>
        <authorList>
            <consortium name="The Broad Institute Genomics Platform"/>
            <consortium name="The Broad Institute Genome Sequencing Center for Infectious Disease"/>
            <person name="Wu L."/>
            <person name="Ma J."/>
        </authorList>
    </citation>
    <scope>NUCLEOTIDE SEQUENCE [LARGE SCALE GENOMIC DNA]</scope>
    <source>
        <strain evidence="3">CGMCC 4.1622</strain>
    </source>
</reference>
<evidence type="ECO:0000259" key="1">
    <source>
        <dbReference type="Pfam" id="PF01636"/>
    </source>
</evidence>
<protein>
    <submittedName>
        <fullName evidence="2">Phosphotransferase family protein</fullName>
    </submittedName>
</protein>
<dbReference type="RefSeq" id="WP_346148826.1">
    <property type="nucleotide sequence ID" value="NZ_BAAAUA010000057.1"/>
</dbReference>
<accession>A0ABW0VLQ4</accession>
<dbReference type="Pfam" id="PF01636">
    <property type="entry name" value="APH"/>
    <property type="match status" value="1"/>
</dbReference>
<sequence>MSAAIRIGGFTESEVSDVLAHACRLVDLDPVGAKMLRGHTNAVFSLTSAPVVAKIARRGTPLESVRSTVRLVEWLMRQDFPTVRLLPVEQPVVVPTGQAVTFWEYLPQVEQPVPAAAIARPLKQLHQLPAPPFEIRPLDTVGAIRRSLAVITALPRDDIAYLRDRLEGLEKALADVVFALPPGLLQGDPQHRNALHHPNGAVLCDWDTACSGAPEMDLVTVEIHCRRFGYGRAHYEAFASSYGFDVTAWPGYGVLRDLRELRMITTNAKRAVVGTRTLAEVTARVEGLRREDHELRWNIL</sequence>
<dbReference type="EMBL" id="JBHSOC010000106">
    <property type="protein sequence ID" value="MFC5646612.1"/>
    <property type="molecule type" value="Genomic_DNA"/>
</dbReference>
<dbReference type="InterPro" id="IPR011009">
    <property type="entry name" value="Kinase-like_dom_sf"/>
</dbReference>
<dbReference type="Proteomes" id="UP001596066">
    <property type="component" value="Unassembled WGS sequence"/>
</dbReference>
<evidence type="ECO:0000313" key="3">
    <source>
        <dbReference type="Proteomes" id="UP001596066"/>
    </source>
</evidence>
<name>A0ABW0VLQ4_9ACTN</name>
<organism evidence="2 3">
    <name type="scientific">Kitasatospora cinereorecta</name>
    <dbReference type="NCBI Taxonomy" id="285560"/>
    <lineage>
        <taxon>Bacteria</taxon>
        <taxon>Bacillati</taxon>
        <taxon>Actinomycetota</taxon>
        <taxon>Actinomycetes</taxon>
        <taxon>Kitasatosporales</taxon>
        <taxon>Streptomycetaceae</taxon>
        <taxon>Kitasatospora</taxon>
    </lineage>
</organism>
<feature type="domain" description="Aminoglycoside phosphotransferase" evidence="1">
    <location>
        <begin position="38"/>
        <end position="250"/>
    </location>
</feature>
<keyword evidence="3" id="KW-1185">Reference proteome</keyword>
<dbReference type="SUPFAM" id="SSF56112">
    <property type="entry name" value="Protein kinase-like (PK-like)"/>
    <property type="match status" value="1"/>
</dbReference>